<accession>A0A0X8X1S8</accession>
<dbReference type="AlphaFoldDB" id="A0A0X8X1S8"/>
<proteinExistence type="predicted"/>
<dbReference type="RefSeq" id="WP_096351185.1">
    <property type="nucleotide sequence ID" value="NZ_AP017313.1"/>
</dbReference>
<gene>
    <name evidence="1" type="ORF">MgSA37_01737</name>
</gene>
<sequence>MAQKVITVNINVYEQTVTNRHSAYEISYVNKYLDDGWVIKEIIHSATAAANWTNITFVLEK</sequence>
<name>A0A0X8X1S8_9SPHI</name>
<evidence type="ECO:0000313" key="1">
    <source>
        <dbReference type="EMBL" id="BAU53568.1"/>
    </source>
</evidence>
<dbReference type="OrthoDB" id="798480at2"/>
<dbReference type="Proteomes" id="UP000218263">
    <property type="component" value="Chromosome"/>
</dbReference>
<dbReference type="EMBL" id="AP017313">
    <property type="protein sequence ID" value="BAU53568.1"/>
    <property type="molecule type" value="Genomic_DNA"/>
</dbReference>
<keyword evidence="2" id="KW-1185">Reference proteome</keyword>
<evidence type="ECO:0000313" key="2">
    <source>
        <dbReference type="Proteomes" id="UP000218263"/>
    </source>
</evidence>
<protein>
    <submittedName>
        <fullName evidence="1">Uncharacterized protein</fullName>
    </submittedName>
</protein>
<dbReference type="KEGG" id="mgot:MgSA37_01737"/>
<reference evidence="1 2" key="1">
    <citation type="submission" date="2015-12" db="EMBL/GenBank/DDBJ databases">
        <title>Genome sequence of Mucilaginibacter gotjawali.</title>
        <authorList>
            <person name="Lee J.S."/>
            <person name="Lee K.C."/>
            <person name="Kim K.K."/>
            <person name="Lee B.W."/>
        </authorList>
    </citation>
    <scope>NUCLEOTIDE SEQUENCE [LARGE SCALE GENOMIC DNA]</scope>
    <source>
        <strain evidence="1 2">SA3-7</strain>
    </source>
</reference>
<organism evidence="1 2">
    <name type="scientific">Mucilaginibacter gotjawali</name>
    <dbReference type="NCBI Taxonomy" id="1550579"/>
    <lineage>
        <taxon>Bacteria</taxon>
        <taxon>Pseudomonadati</taxon>
        <taxon>Bacteroidota</taxon>
        <taxon>Sphingobacteriia</taxon>
        <taxon>Sphingobacteriales</taxon>
        <taxon>Sphingobacteriaceae</taxon>
        <taxon>Mucilaginibacter</taxon>
    </lineage>
</organism>